<comment type="caution">
    <text evidence="2">The sequence shown here is derived from an EMBL/GenBank/DDBJ whole genome shotgun (WGS) entry which is preliminary data.</text>
</comment>
<evidence type="ECO:0000256" key="1">
    <source>
        <dbReference type="SAM" id="MobiDB-lite"/>
    </source>
</evidence>
<dbReference type="AlphaFoldDB" id="A0A644TME0"/>
<sequence length="93" mass="10843">MFFVYFFRKDESVVIYKGAITVHNGTFYLHDYSSPQLYLIDSFRKHYLGEVIIVTKNNSNDSLEQKLAKKQTHNIKNKNIGNRHLDGPNHPST</sequence>
<feature type="region of interest" description="Disordered" evidence="1">
    <location>
        <begin position="73"/>
        <end position="93"/>
    </location>
</feature>
<proteinExistence type="predicted"/>
<organism evidence="2">
    <name type="scientific">bioreactor metagenome</name>
    <dbReference type="NCBI Taxonomy" id="1076179"/>
    <lineage>
        <taxon>unclassified sequences</taxon>
        <taxon>metagenomes</taxon>
        <taxon>ecological metagenomes</taxon>
    </lineage>
</organism>
<dbReference type="EMBL" id="VSSQ01000040">
    <property type="protein sequence ID" value="MPL68135.1"/>
    <property type="molecule type" value="Genomic_DNA"/>
</dbReference>
<accession>A0A644TME0</accession>
<protein>
    <submittedName>
        <fullName evidence="2">Uncharacterized protein</fullName>
    </submittedName>
</protein>
<gene>
    <name evidence="2" type="ORF">SDC9_13848</name>
</gene>
<reference evidence="2" key="1">
    <citation type="submission" date="2019-08" db="EMBL/GenBank/DDBJ databases">
        <authorList>
            <person name="Kucharzyk K."/>
            <person name="Murdoch R.W."/>
            <person name="Higgins S."/>
            <person name="Loffler F."/>
        </authorList>
    </citation>
    <scope>NUCLEOTIDE SEQUENCE</scope>
</reference>
<evidence type="ECO:0000313" key="2">
    <source>
        <dbReference type="EMBL" id="MPL68135.1"/>
    </source>
</evidence>
<name>A0A644TME0_9ZZZZ</name>